<dbReference type="Gene3D" id="3.40.50.12790">
    <property type="entry name" value="FHIPEP family, domain 4"/>
    <property type="match status" value="1"/>
</dbReference>
<dbReference type="AlphaFoldDB" id="A0A1G5CS20"/>
<evidence type="ECO:0000313" key="9">
    <source>
        <dbReference type="Proteomes" id="UP000199569"/>
    </source>
</evidence>
<dbReference type="InterPro" id="IPR042196">
    <property type="entry name" value="FHIPEP_4"/>
</dbReference>
<evidence type="ECO:0000256" key="6">
    <source>
        <dbReference type="ARBA" id="ARBA00023136"/>
    </source>
</evidence>
<evidence type="ECO:0000256" key="5">
    <source>
        <dbReference type="ARBA" id="ARBA00022989"/>
    </source>
</evidence>
<dbReference type="PRINTS" id="PR00949">
    <property type="entry name" value="TYPE3IMAPROT"/>
</dbReference>
<dbReference type="GO" id="GO:0044780">
    <property type="term" value="P:bacterial-type flagellum assembly"/>
    <property type="evidence" value="ECO:0007669"/>
    <property type="project" value="InterPro"/>
</dbReference>
<evidence type="ECO:0000256" key="2">
    <source>
        <dbReference type="ARBA" id="ARBA00008835"/>
    </source>
</evidence>
<comment type="similarity">
    <text evidence="2 7">Belongs to the FHIPEP (flagella/HR/invasion proteins export pore) family.</text>
</comment>
<dbReference type="NCBIfam" id="TIGR01398">
    <property type="entry name" value="FlhA"/>
    <property type="match status" value="1"/>
</dbReference>
<comment type="subcellular location">
    <subcellularLocation>
        <location evidence="1 7">Cell membrane</location>
        <topology evidence="1 7">Multi-pass membrane protein</topology>
    </subcellularLocation>
</comment>
<dbReference type="Pfam" id="PF00771">
    <property type="entry name" value="FHIPEP"/>
    <property type="match status" value="1"/>
</dbReference>
<feature type="transmembrane region" description="Helical" evidence="7">
    <location>
        <begin position="15"/>
        <end position="33"/>
    </location>
</feature>
<feature type="transmembrane region" description="Helical" evidence="7">
    <location>
        <begin position="304"/>
        <end position="320"/>
    </location>
</feature>
<keyword evidence="4 7" id="KW-0812">Transmembrane</keyword>
<dbReference type="Proteomes" id="UP000199569">
    <property type="component" value="Unassembled WGS sequence"/>
</dbReference>
<dbReference type="PANTHER" id="PTHR30161:SF1">
    <property type="entry name" value="FLAGELLAR BIOSYNTHESIS PROTEIN FLHA-RELATED"/>
    <property type="match status" value="1"/>
</dbReference>
<feature type="transmembrane region" description="Helical" evidence="7">
    <location>
        <begin position="39"/>
        <end position="58"/>
    </location>
</feature>
<keyword evidence="7" id="KW-1005">Bacterial flagellum biogenesis</keyword>
<organism evidence="8 9">
    <name type="scientific">Microvirga guangxiensis</name>
    <dbReference type="NCBI Taxonomy" id="549386"/>
    <lineage>
        <taxon>Bacteria</taxon>
        <taxon>Pseudomonadati</taxon>
        <taxon>Pseudomonadota</taxon>
        <taxon>Alphaproteobacteria</taxon>
        <taxon>Hyphomicrobiales</taxon>
        <taxon>Methylobacteriaceae</taxon>
        <taxon>Microvirga</taxon>
    </lineage>
</organism>
<name>A0A1G5CS20_9HYPH</name>
<evidence type="ECO:0000256" key="4">
    <source>
        <dbReference type="ARBA" id="ARBA00022692"/>
    </source>
</evidence>
<dbReference type="GO" id="GO:0005886">
    <property type="term" value="C:plasma membrane"/>
    <property type="evidence" value="ECO:0007669"/>
    <property type="project" value="UniProtKB-SubCell"/>
</dbReference>
<keyword evidence="3 7" id="KW-1003">Cell membrane</keyword>
<gene>
    <name evidence="7" type="primary">flhA</name>
    <name evidence="8" type="ORF">SAMN02927923_00655</name>
</gene>
<keyword evidence="6 7" id="KW-0472">Membrane</keyword>
<dbReference type="GO" id="GO:0009306">
    <property type="term" value="P:protein secretion"/>
    <property type="evidence" value="ECO:0007669"/>
    <property type="project" value="InterPro"/>
</dbReference>
<keyword evidence="8" id="KW-0969">Cilium</keyword>
<comment type="caution">
    <text evidence="7">Lacks conserved residue(s) required for the propagation of feature annotation.</text>
</comment>
<dbReference type="EMBL" id="FMVJ01000002">
    <property type="protein sequence ID" value="SCY05255.1"/>
    <property type="molecule type" value="Genomic_DNA"/>
</dbReference>
<feature type="transmembrane region" description="Helical" evidence="7">
    <location>
        <begin position="110"/>
        <end position="133"/>
    </location>
</feature>
<evidence type="ECO:0000256" key="7">
    <source>
        <dbReference type="RuleBase" id="RU364093"/>
    </source>
</evidence>
<evidence type="ECO:0000313" key="8">
    <source>
        <dbReference type="EMBL" id="SCY05255.1"/>
    </source>
</evidence>
<evidence type="ECO:0000256" key="1">
    <source>
        <dbReference type="ARBA" id="ARBA00004651"/>
    </source>
</evidence>
<keyword evidence="9" id="KW-1185">Reference proteome</keyword>
<sequence>MASTDTVKKDRGRDVMFASGVVVILAILFLPIPPLLIDMGLAFSIALSVLILMVALWIQKPLEFSAFPTVLLIATLLRLALSIASTRLILSHGHQGVDAAGHVISGFSRFVMSGDFVIGIVVFIILITVNFLVITKGATRIAEVGARFTLDAIPGKQMAIDADLSAGLIDEKEAQRRRRELEEESAFFGSMDGASKFVRGEAIASLITIAVNIFGGIIIGVTRHGMPLSKAADIFTQLSVGDGLVSQIPALVVSLAAGLLVSKGGTRGQAQQAVLDQLGAYPRALMVASGMMFIFAIVPGLPMLPFLALGGFMGFMAYSIPKSRAEQETREKLTQEHEQQTKLLEASDTVKESLKMAEVELCLGKHLSSHLASSHGDLAHRVKKMRKKFAQDFGFVLPEVKLSDSFMIPAKSYQIKIHGTVIATHEVRPGDLLVVLGDGPVPDVPGDEVREPAFGMKAMWVSDAYANEIKRQGFTAVDGASVLLTHLSEVIRNNLPQLLSYKDVRNLLDGLEPEYKRLLDDICPSQISYSGLQAVLKLLLAERVSIRNLSLILEAIAEVAPHARRAEQLVEHVRVRMAQQICGDLAEGGALNVLRLGNKWDIAFHQSLKRDAKGDVIEFDIDPRLVEQFGSEASDAIKTRMGQVKNFAIVTAPDARPYVRMIIERMFSSLPVLSHLEIARGVEVNSLGTVA</sequence>
<dbReference type="PANTHER" id="PTHR30161">
    <property type="entry name" value="FLAGELLAR EXPORT PROTEIN, MEMBRANE FLHA SUBUNIT-RELATED"/>
    <property type="match status" value="1"/>
</dbReference>
<reference evidence="8 9" key="1">
    <citation type="submission" date="2016-10" db="EMBL/GenBank/DDBJ databases">
        <authorList>
            <person name="de Groot N.N."/>
        </authorList>
    </citation>
    <scope>NUCLEOTIDE SEQUENCE [LARGE SCALE GENOMIC DNA]</scope>
    <source>
        <strain evidence="8 9">CGMCC 1.7666</strain>
    </source>
</reference>
<protein>
    <recommendedName>
        <fullName evidence="7">Flagellar biosynthesis protein FlhA</fullName>
    </recommendedName>
</protein>
<dbReference type="Gene3D" id="1.10.8.540">
    <property type="entry name" value="FHIPEP family, domain 3"/>
    <property type="match status" value="1"/>
</dbReference>
<proteinExistence type="inferred from homology"/>
<dbReference type="InterPro" id="IPR042193">
    <property type="entry name" value="FHIPEP_3"/>
</dbReference>
<keyword evidence="8" id="KW-0282">Flagellum</keyword>
<dbReference type="InterPro" id="IPR001712">
    <property type="entry name" value="T3SS_FHIPEP"/>
</dbReference>
<feature type="transmembrane region" description="Helical" evidence="7">
    <location>
        <begin position="244"/>
        <end position="261"/>
    </location>
</feature>
<dbReference type="PIRSF" id="PIRSF005419">
    <property type="entry name" value="FlhA"/>
    <property type="match status" value="1"/>
</dbReference>
<dbReference type="InterPro" id="IPR006301">
    <property type="entry name" value="FlhA"/>
</dbReference>
<dbReference type="Gene3D" id="3.40.30.60">
    <property type="entry name" value="FHIPEP family, domain 1"/>
    <property type="match status" value="1"/>
</dbReference>
<accession>A0A1G5CS20</accession>
<dbReference type="InterPro" id="IPR042194">
    <property type="entry name" value="FHIPEP_1"/>
</dbReference>
<keyword evidence="7" id="KW-1006">Bacterial flagellum protein export</keyword>
<keyword evidence="5 7" id="KW-1133">Transmembrane helix</keyword>
<feature type="transmembrane region" description="Helical" evidence="7">
    <location>
        <begin position="203"/>
        <end position="224"/>
    </location>
</feature>
<keyword evidence="7" id="KW-0653">Protein transport</keyword>
<keyword evidence="8" id="KW-0966">Cell projection</keyword>
<evidence type="ECO:0000256" key="3">
    <source>
        <dbReference type="ARBA" id="ARBA00022475"/>
    </source>
</evidence>
<keyword evidence="7" id="KW-0813">Transport</keyword>
<dbReference type="STRING" id="549386.SAMN02927923_00655"/>
<comment type="function">
    <text evidence="7">Required for formation of the rod structure of the flagellar apparatus. Together with FliI and FliH, may constitute the export apparatus of flagellin.</text>
</comment>